<evidence type="ECO:0000256" key="3">
    <source>
        <dbReference type="ARBA" id="ARBA00023015"/>
    </source>
</evidence>
<dbReference type="InterPro" id="IPR052360">
    <property type="entry name" value="Transcr_Regulatory_Proteins"/>
</dbReference>
<dbReference type="AlphaFoldDB" id="A0A9P4WIS6"/>
<evidence type="ECO:0000313" key="8">
    <source>
        <dbReference type="EMBL" id="KAF3033482.1"/>
    </source>
</evidence>
<evidence type="ECO:0000256" key="6">
    <source>
        <dbReference type="ARBA" id="ARBA00023242"/>
    </source>
</evidence>
<evidence type="ECO:0000256" key="4">
    <source>
        <dbReference type="ARBA" id="ARBA00023125"/>
    </source>
</evidence>
<comment type="caution">
    <text evidence="8">The sequence shown here is derived from an EMBL/GenBank/DDBJ whole genome shotgun (WGS) entry which is preliminary data.</text>
</comment>
<gene>
    <name evidence="8" type="ORF">E8E12_001561</name>
</gene>
<evidence type="ECO:0000256" key="1">
    <source>
        <dbReference type="ARBA" id="ARBA00022723"/>
    </source>
</evidence>
<organism evidence="8 9">
    <name type="scientific">Didymella heteroderae</name>
    <dbReference type="NCBI Taxonomy" id="1769908"/>
    <lineage>
        <taxon>Eukaryota</taxon>
        <taxon>Fungi</taxon>
        <taxon>Dikarya</taxon>
        <taxon>Ascomycota</taxon>
        <taxon>Pezizomycotina</taxon>
        <taxon>Dothideomycetes</taxon>
        <taxon>Pleosporomycetidae</taxon>
        <taxon>Pleosporales</taxon>
        <taxon>Pleosporineae</taxon>
        <taxon>Didymellaceae</taxon>
        <taxon>Didymella</taxon>
    </lineage>
</organism>
<keyword evidence="6" id="KW-0539">Nucleus</keyword>
<sequence>MYYHRPTSSSSPPQSDSKALFRPRSSQGVAGFASEIVNAPYFLLPLLRLESDDERIGLQFYVKHAGPALAHSSNSAFWQRQVLQAAHQHASVQHCIIALGAMYRRFFESRSTQIRLDLSSQQFGFALSQSNKAIQLLLKEQVEANGSSVANKLTAMTCCVLFGSMANLQGQRDAALDHLRSGIRMLKETKLQSYNDRNSHPVNINSLRSIFTGLDIQARGTMSWNDIQNWEPVPQTMRRSEPVDIDTSSPWALSELHCRIETLLNDTLAFNRSCVGHPTTREAIEFTHASLVARFQRISKTLDTLRTITPSINFPANDSSKTMLLVGETYHWLRSAVEPLQRFFNITSPLSTIPYDPTEHFTSMMPHIRHLLSLTSPSTPVYSAAPGPLSALWRIGTSAPSSCVALRREAVELMAKHPRREGIFDGRLAGQIGKVAWGLEQSAARRELGLDEYVEGSGQEDLVVPDHLRLTFMDTEYAKDDERWARVRLANAMQNGYEGGGTTLTIHY</sequence>
<protein>
    <submittedName>
        <fullName evidence="8">Uncharacterized protein</fullName>
    </submittedName>
</protein>
<accession>A0A9P4WIS6</accession>
<feature type="compositionally biased region" description="Low complexity" evidence="7">
    <location>
        <begin position="1"/>
        <end position="17"/>
    </location>
</feature>
<keyword evidence="5" id="KW-0804">Transcription</keyword>
<dbReference type="GO" id="GO:0003677">
    <property type="term" value="F:DNA binding"/>
    <property type="evidence" value="ECO:0007669"/>
    <property type="project" value="UniProtKB-KW"/>
</dbReference>
<dbReference type="PANTHER" id="PTHR36206">
    <property type="entry name" value="ASPERCRYPTIN BIOSYNTHESIS CLUSTER-SPECIFIC TRANSCRIPTION REGULATOR ATNN-RELATED"/>
    <property type="match status" value="1"/>
</dbReference>
<dbReference type="Proteomes" id="UP000758155">
    <property type="component" value="Unassembled WGS sequence"/>
</dbReference>
<keyword evidence="1" id="KW-0479">Metal-binding</keyword>
<dbReference type="GO" id="GO:0046872">
    <property type="term" value="F:metal ion binding"/>
    <property type="evidence" value="ECO:0007669"/>
    <property type="project" value="UniProtKB-KW"/>
</dbReference>
<evidence type="ECO:0000256" key="2">
    <source>
        <dbReference type="ARBA" id="ARBA00022833"/>
    </source>
</evidence>
<feature type="region of interest" description="Disordered" evidence="7">
    <location>
        <begin position="1"/>
        <end position="20"/>
    </location>
</feature>
<keyword evidence="3" id="KW-0805">Transcription regulation</keyword>
<keyword evidence="2" id="KW-0862">Zinc</keyword>
<dbReference type="Pfam" id="PF11951">
    <property type="entry name" value="Fungal_trans_2"/>
    <property type="match status" value="1"/>
</dbReference>
<evidence type="ECO:0000256" key="5">
    <source>
        <dbReference type="ARBA" id="ARBA00023163"/>
    </source>
</evidence>
<name>A0A9P4WIS6_9PLEO</name>
<dbReference type="InterPro" id="IPR021858">
    <property type="entry name" value="Fun_TF"/>
</dbReference>
<dbReference type="EMBL" id="SWKV01000080">
    <property type="protein sequence ID" value="KAF3033482.1"/>
    <property type="molecule type" value="Genomic_DNA"/>
</dbReference>
<proteinExistence type="predicted"/>
<keyword evidence="4" id="KW-0238">DNA-binding</keyword>
<reference evidence="8" key="1">
    <citation type="submission" date="2019-04" db="EMBL/GenBank/DDBJ databases">
        <title>Sequencing of skin fungus with MAO and IRED activity.</title>
        <authorList>
            <person name="Marsaioli A.J."/>
            <person name="Bonatto J.M.C."/>
            <person name="Reis Junior O."/>
        </authorList>
    </citation>
    <scope>NUCLEOTIDE SEQUENCE</scope>
    <source>
        <strain evidence="8">28M1</strain>
    </source>
</reference>
<evidence type="ECO:0000256" key="7">
    <source>
        <dbReference type="SAM" id="MobiDB-lite"/>
    </source>
</evidence>
<keyword evidence="9" id="KW-1185">Reference proteome</keyword>
<dbReference type="OrthoDB" id="3598904at2759"/>
<evidence type="ECO:0000313" key="9">
    <source>
        <dbReference type="Proteomes" id="UP000758155"/>
    </source>
</evidence>
<dbReference type="PANTHER" id="PTHR36206:SF12">
    <property type="entry name" value="ASPERCRYPTIN BIOSYNTHESIS CLUSTER-SPECIFIC TRANSCRIPTION REGULATOR ATNN-RELATED"/>
    <property type="match status" value="1"/>
</dbReference>